<proteinExistence type="predicted"/>
<keyword evidence="4" id="KW-1185">Reference proteome</keyword>
<feature type="chain" id="PRO_5038765593" evidence="2">
    <location>
        <begin position="32"/>
        <end position="141"/>
    </location>
</feature>
<dbReference type="PROSITE" id="PS51257">
    <property type="entry name" value="PROKAR_LIPOPROTEIN"/>
    <property type="match status" value="1"/>
</dbReference>
<feature type="signal peptide" evidence="2">
    <location>
        <begin position="1"/>
        <end position="31"/>
    </location>
</feature>
<accession>A0A7X0RJS1</accession>
<dbReference type="EMBL" id="JACKXE010000002">
    <property type="protein sequence ID" value="MBB6629628.1"/>
    <property type="molecule type" value="Genomic_DNA"/>
</dbReference>
<evidence type="ECO:0000313" key="3">
    <source>
        <dbReference type="EMBL" id="MBB6629628.1"/>
    </source>
</evidence>
<feature type="compositionally biased region" description="Polar residues" evidence="1">
    <location>
        <begin position="55"/>
        <end position="79"/>
    </location>
</feature>
<organism evidence="3 4">
    <name type="scientific">Nocardioides luti</name>
    <dbReference type="NCBI Taxonomy" id="2761101"/>
    <lineage>
        <taxon>Bacteria</taxon>
        <taxon>Bacillati</taxon>
        <taxon>Actinomycetota</taxon>
        <taxon>Actinomycetes</taxon>
        <taxon>Propionibacteriales</taxon>
        <taxon>Nocardioidaceae</taxon>
        <taxon>Nocardioides</taxon>
    </lineage>
</organism>
<comment type="caution">
    <text evidence="3">The sequence shown here is derived from an EMBL/GenBank/DDBJ whole genome shotgun (WGS) entry which is preliminary data.</text>
</comment>
<evidence type="ECO:0000256" key="1">
    <source>
        <dbReference type="SAM" id="MobiDB-lite"/>
    </source>
</evidence>
<dbReference type="Proteomes" id="UP000523955">
    <property type="component" value="Unassembled WGS sequence"/>
</dbReference>
<dbReference type="AlphaFoldDB" id="A0A7X0RJS1"/>
<reference evidence="3 4" key="1">
    <citation type="submission" date="2020-08" db="EMBL/GenBank/DDBJ databases">
        <authorList>
            <person name="Seo M.-J."/>
        </authorList>
    </citation>
    <scope>NUCLEOTIDE SEQUENCE [LARGE SCALE GENOMIC DNA]</scope>
    <source>
        <strain evidence="3 4">KIGAM211</strain>
    </source>
</reference>
<keyword evidence="2" id="KW-0732">Signal</keyword>
<protein>
    <submittedName>
        <fullName evidence="3">Uncharacterized protein</fullName>
    </submittedName>
</protein>
<sequence length="141" mass="14157">MNSTRTRLLVAASTTVLLGSLLGACSGDANTDGNGPEGPATSTPVPGQGSAENPFDSSLTGPRSGTPGETITETLTNTGRLPDGYQVTVDPPELATVKNGEVRLGPGESAQVQITIRGLPFDVHLKSIGGGAPDVVAFTVG</sequence>
<dbReference type="RefSeq" id="WP_185254941.1">
    <property type="nucleotide sequence ID" value="NZ_JACKXE010000002.1"/>
</dbReference>
<evidence type="ECO:0000256" key="2">
    <source>
        <dbReference type="SAM" id="SignalP"/>
    </source>
</evidence>
<gene>
    <name evidence="3" type="ORF">H5V45_20080</name>
</gene>
<name>A0A7X0RJS1_9ACTN</name>
<evidence type="ECO:0000313" key="4">
    <source>
        <dbReference type="Proteomes" id="UP000523955"/>
    </source>
</evidence>
<feature type="region of interest" description="Disordered" evidence="1">
    <location>
        <begin position="28"/>
        <end position="88"/>
    </location>
</feature>